<accession>C6Y2I0</accession>
<keyword evidence="3" id="KW-1185">Reference proteome</keyword>
<dbReference type="AlphaFoldDB" id="C6Y2I0"/>
<evidence type="ECO:0000256" key="1">
    <source>
        <dbReference type="SAM" id="SignalP"/>
    </source>
</evidence>
<dbReference type="EMBL" id="CP001681">
    <property type="protein sequence ID" value="ACU05190.1"/>
    <property type="molecule type" value="Genomic_DNA"/>
</dbReference>
<dbReference type="HOGENOM" id="CLU_397242_0_0_10"/>
<protein>
    <recommendedName>
        <fullName evidence="4">Alpha-L-rhamnosidase six-hairpin glycosidase domain-containing protein</fullName>
    </recommendedName>
</protein>
<evidence type="ECO:0008006" key="4">
    <source>
        <dbReference type="Google" id="ProtNLM"/>
    </source>
</evidence>
<dbReference type="KEGG" id="phe:Phep_2992"/>
<feature type="signal peptide" evidence="1">
    <location>
        <begin position="1"/>
        <end position="28"/>
    </location>
</feature>
<feature type="chain" id="PRO_5002974612" description="Alpha-L-rhamnosidase six-hairpin glycosidase domain-containing protein" evidence="1">
    <location>
        <begin position="29"/>
        <end position="725"/>
    </location>
</feature>
<dbReference type="GO" id="GO:0005975">
    <property type="term" value="P:carbohydrate metabolic process"/>
    <property type="evidence" value="ECO:0007669"/>
    <property type="project" value="InterPro"/>
</dbReference>
<dbReference type="STRING" id="485917.Phep_2992"/>
<keyword evidence="1" id="KW-0732">Signal</keyword>
<proteinExistence type="predicted"/>
<dbReference type="SUPFAM" id="SSF48208">
    <property type="entry name" value="Six-hairpin glycosidases"/>
    <property type="match status" value="1"/>
</dbReference>
<sequence>MLISKKKKRMVKALFVSVLLFIVSLSFAQEKTCGLYIAGSQKNDMVKVLSASKLKFSISENADEAVKKAQLNAAVLLFAEGYPSQRVAISQESVQAIRDKKLKVYIEFPQEIPGMTFSPVLNYIKLERGIVNTSKIKGLDSLDLLGLTDHYYVVTKATKPFVLLGKVAGYDKADFGISDVKTYPLLFKYDQFIIGTTKLSDAISSRFGPAVSWIKVWDFIMNEMGIALPVGNLERNWVKDLAPSYSAAAVLPKDALKKGIRRGTDWFYNSRLLIHPSWQDTFLRRTSKDGVKVVYPPIEKNAAIGDGKLGILEGHSSFINADGSQPVRWWLRADCQAEVAYALSSSAKTLSNKKYSQTAANLLDHLFKVSNLRSGERNDPSSPSFGLIGWATTDPDAYYGDDNARTILAAIGASVNLQSANWDKYIVEGILGNFRTAGKNGFRGPWFRDAAMQKTSWKALGNREIVNVHPHYEAWLWACYLWFYDKTGYEPLLKKAKEAIAITMKKYPDWRWTNGIQQEYTRMILPLAWLVRVENTAQHREWLSFVCDKLLQDLTKNGAITEKLGKTGLGRYERIASNAEYGSKEAPLISTNGDSVTDLLYTLNFAFFSLNEAAAATGESKYATATAQISDFMLRAQVNSPTHKDLDGAWFRAFDYKRWDYWASNADSGWGPWGTLTGWTQSWIITGLIHKSKQENLWDNSKLSYSSAQFKTLAQGCIKTMLNEK</sequence>
<reference evidence="2 3" key="1">
    <citation type="journal article" date="2009" name="Stand. Genomic Sci.">
        <title>Complete genome sequence of Pedobacter heparinus type strain (HIM 762-3).</title>
        <authorList>
            <person name="Han C."/>
            <person name="Spring S."/>
            <person name="Lapidus A."/>
            <person name="Del Rio T.G."/>
            <person name="Tice H."/>
            <person name="Copeland A."/>
            <person name="Cheng J.F."/>
            <person name="Lucas S."/>
            <person name="Chen F."/>
            <person name="Nolan M."/>
            <person name="Bruce D."/>
            <person name="Goodwin L."/>
            <person name="Pitluck S."/>
            <person name="Ivanova N."/>
            <person name="Mavromatis K."/>
            <person name="Mikhailova N."/>
            <person name="Pati A."/>
            <person name="Chen A."/>
            <person name="Palaniappan K."/>
            <person name="Land M."/>
            <person name="Hauser L."/>
            <person name="Chang Y.J."/>
            <person name="Jeffries C.C."/>
            <person name="Saunders E."/>
            <person name="Chertkov O."/>
            <person name="Brettin T."/>
            <person name="Goker M."/>
            <person name="Rohde M."/>
            <person name="Bristow J."/>
            <person name="Eisen J.A."/>
            <person name="Markowitz V."/>
            <person name="Hugenholtz P."/>
            <person name="Kyrpides N.C."/>
            <person name="Klenk H.P."/>
            <person name="Detter J.C."/>
        </authorList>
    </citation>
    <scope>NUCLEOTIDE SEQUENCE [LARGE SCALE GENOMIC DNA]</scope>
    <source>
        <strain evidence="3">ATCC 13125 / DSM 2366 / CIP 104194 / JCM 7457 / NBRC 12017 / NCIMB 9290 / NRRL B-14731 / HIM 762-3</strain>
    </source>
</reference>
<gene>
    <name evidence="2" type="ordered locus">Phep_2992</name>
</gene>
<name>C6Y2I0_PEDHD</name>
<evidence type="ECO:0000313" key="2">
    <source>
        <dbReference type="EMBL" id="ACU05190.1"/>
    </source>
</evidence>
<dbReference type="eggNOG" id="ENOG502Z90X">
    <property type="taxonomic scope" value="Bacteria"/>
</dbReference>
<evidence type="ECO:0000313" key="3">
    <source>
        <dbReference type="Proteomes" id="UP000000852"/>
    </source>
</evidence>
<dbReference type="Proteomes" id="UP000000852">
    <property type="component" value="Chromosome"/>
</dbReference>
<dbReference type="InterPro" id="IPR008928">
    <property type="entry name" value="6-hairpin_glycosidase_sf"/>
</dbReference>
<organism evidence="2 3">
    <name type="scientific">Pedobacter heparinus (strain ATCC 13125 / DSM 2366 / CIP 104194 / JCM 7457 / NBRC 12017 / NCIMB 9290 / NRRL B-14731 / HIM 762-3)</name>
    <dbReference type="NCBI Taxonomy" id="485917"/>
    <lineage>
        <taxon>Bacteria</taxon>
        <taxon>Pseudomonadati</taxon>
        <taxon>Bacteroidota</taxon>
        <taxon>Sphingobacteriia</taxon>
        <taxon>Sphingobacteriales</taxon>
        <taxon>Sphingobacteriaceae</taxon>
        <taxon>Pedobacter</taxon>
    </lineage>
</organism>